<dbReference type="AlphaFoldDB" id="A0A2G2WT87"/>
<sequence>MFFPCTQAAILLVEYGSNIYCIDRAFAKFGMAMGPLRSDTSEDYFLTKYYHRNNLALVSRVMELTSENNYGTVSRYVESDTVDPSIKMGNMLPGSEGSAEIFQVVDNQNYKEGGNFENSNLIANIMETRSPFMETKDNESVDLGPSTISSKGIVLEEQSVEIYVNCYS</sequence>
<protein>
    <submittedName>
        <fullName evidence="1">Uncharacterized protein</fullName>
    </submittedName>
</protein>
<reference evidence="2" key="2">
    <citation type="journal article" date="2017" name="J. Anim. Genet.">
        <title>Multiple reference genome sequences of hot pepper reveal the massive evolution of plant disease resistance genes by retroduplication.</title>
        <authorList>
            <person name="Kim S."/>
            <person name="Park J."/>
            <person name="Yeom S.-I."/>
            <person name="Kim Y.-M."/>
            <person name="Seo E."/>
            <person name="Kim K.-T."/>
            <person name="Kim M.-S."/>
            <person name="Lee J.M."/>
            <person name="Cheong K."/>
            <person name="Shin H.-S."/>
            <person name="Kim S.-B."/>
            <person name="Han K."/>
            <person name="Lee J."/>
            <person name="Park M."/>
            <person name="Lee H.-A."/>
            <person name="Lee H.-Y."/>
            <person name="Lee Y."/>
            <person name="Oh S."/>
            <person name="Lee J.H."/>
            <person name="Choi E."/>
            <person name="Choi E."/>
            <person name="Lee S.E."/>
            <person name="Jeon J."/>
            <person name="Kim H."/>
            <person name="Choi G."/>
            <person name="Song H."/>
            <person name="Lee J."/>
            <person name="Lee S.-C."/>
            <person name="Kwon J.-K."/>
            <person name="Lee H.-Y."/>
            <person name="Koo N."/>
            <person name="Hong Y."/>
            <person name="Kim R.W."/>
            <person name="Kang W.-H."/>
            <person name="Huh J.H."/>
            <person name="Kang B.-C."/>
            <person name="Yang T.-J."/>
            <person name="Lee Y.-H."/>
            <person name="Bennetzen J.L."/>
            <person name="Choi D."/>
        </authorList>
    </citation>
    <scope>NUCLEOTIDE SEQUENCE [LARGE SCALE GENOMIC DNA]</scope>
    <source>
        <strain evidence="2">cv. PBC81</strain>
    </source>
</reference>
<name>A0A2G2WT87_CAPBA</name>
<comment type="caution">
    <text evidence="1">The sequence shown here is derived from an EMBL/GenBank/DDBJ whole genome shotgun (WGS) entry which is preliminary data.</text>
</comment>
<dbReference type="Proteomes" id="UP000224567">
    <property type="component" value="Unassembled WGS sequence"/>
</dbReference>
<dbReference type="STRING" id="33114.A0A2G2WT87"/>
<proteinExistence type="predicted"/>
<dbReference type="Gene3D" id="1.10.1040.50">
    <property type="match status" value="1"/>
</dbReference>
<organism evidence="1 2">
    <name type="scientific">Capsicum baccatum</name>
    <name type="common">Peruvian pepper</name>
    <dbReference type="NCBI Taxonomy" id="33114"/>
    <lineage>
        <taxon>Eukaryota</taxon>
        <taxon>Viridiplantae</taxon>
        <taxon>Streptophyta</taxon>
        <taxon>Embryophyta</taxon>
        <taxon>Tracheophyta</taxon>
        <taxon>Spermatophyta</taxon>
        <taxon>Magnoliopsida</taxon>
        <taxon>eudicotyledons</taxon>
        <taxon>Gunneridae</taxon>
        <taxon>Pentapetalae</taxon>
        <taxon>asterids</taxon>
        <taxon>lamiids</taxon>
        <taxon>Solanales</taxon>
        <taxon>Solanaceae</taxon>
        <taxon>Solanoideae</taxon>
        <taxon>Capsiceae</taxon>
        <taxon>Capsicum</taxon>
    </lineage>
</organism>
<evidence type="ECO:0000313" key="2">
    <source>
        <dbReference type="Proteomes" id="UP000224567"/>
    </source>
</evidence>
<reference evidence="1 2" key="1">
    <citation type="journal article" date="2017" name="Genome Biol.">
        <title>New reference genome sequences of hot pepper reveal the massive evolution of plant disease-resistance genes by retroduplication.</title>
        <authorList>
            <person name="Kim S."/>
            <person name="Park J."/>
            <person name="Yeom S.I."/>
            <person name="Kim Y.M."/>
            <person name="Seo E."/>
            <person name="Kim K.T."/>
            <person name="Kim M.S."/>
            <person name="Lee J.M."/>
            <person name="Cheong K."/>
            <person name="Shin H.S."/>
            <person name="Kim S.B."/>
            <person name="Han K."/>
            <person name="Lee J."/>
            <person name="Park M."/>
            <person name="Lee H.A."/>
            <person name="Lee H.Y."/>
            <person name="Lee Y."/>
            <person name="Oh S."/>
            <person name="Lee J.H."/>
            <person name="Choi E."/>
            <person name="Choi E."/>
            <person name="Lee S.E."/>
            <person name="Jeon J."/>
            <person name="Kim H."/>
            <person name="Choi G."/>
            <person name="Song H."/>
            <person name="Lee J."/>
            <person name="Lee S.C."/>
            <person name="Kwon J.K."/>
            <person name="Lee H.Y."/>
            <person name="Koo N."/>
            <person name="Hong Y."/>
            <person name="Kim R.W."/>
            <person name="Kang W.H."/>
            <person name="Huh J.H."/>
            <person name="Kang B.C."/>
            <person name="Yang T.J."/>
            <person name="Lee Y.H."/>
            <person name="Bennetzen J.L."/>
            <person name="Choi D."/>
        </authorList>
    </citation>
    <scope>NUCLEOTIDE SEQUENCE [LARGE SCALE GENOMIC DNA]</scope>
    <source>
        <strain evidence="2">cv. PBC81</strain>
    </source>
</reference>
<dbReference type="EMBL" id="MLFT02000005">
    <property type="protein sequence ID" value="PHT48476.1"/>
    <property type="molecule type" value="Genomic_DNA"/>
</dbReference>
<accession>A0A2G2WT87</accession>
<keyword evidence="2" id="KW-1185">Reference proteome</keyword>
<evidence type="ECO:0000313" key="1">
    <source>
        <dbReference type="EMBL" id="PHT48476.1"/>
    </source>
</evidence>
<dbReference type="OrthoDB" id="5958943at2759"/>
<gene>
    <name evidence="1" type="ORF">CQW23_12684</name>
</gene>